<feature type="domain" description="Tetracyclin repressor-like C-terminal" evidence="5">
    <location>
        <begin position="87"/>
        <end position="194"/>
    </location>
</feature>
<dbReference type="InterPro" id="IPR001647">
    <property type="entry name" value="HTH_TetR"/>
</dbReference>
<dbReference type="PANTHER" id="PTHR30055">
    <property type="entry name" value="HTH-TYPE TRANSCRIPTIONAL REGULATOR RUTR"/>
    <property type="match status" value="1"/>
</dbReference>
<dbReference type="PANTHER" id="PTHR30055:SF148">
    <property type="entry name" value="TETR-FAMILY TRANSCRIPTIONAL REGULATOR"/>
    <property type="match status" value="1"/>
</dbReference>
<accession>A0ABU0P8N6</accession>
<dbReference type="InterPro" id="IPR036271">
    <property type="entry name" value="Tet_transcr_reg_TetR-rel_C_sf"/>
</dbReference>
<evidence type="ECO:0000313" key="6">
    <source>
        <dbReference type="EMBL" id="MDQ0643680.1"/>
    </source>
</evidence>
<proteinExistence type="predicted"/>
<dbReference type="Pfam" id="PF16859">
    <property type="entry name" value="TetR_C_11"/>
    <property type="match status" value="1"/>
</dbReference>
<reference evidence="6 7" key="1">
    <citation type="submission" date="2023-07" db="EMBL/GenBank/DDBJ databases">
        <title>Comparative genomics of wheat-associated soil bacteria to identify genetic determinants of phenazine resistance.</title>
        <authorList>
            <person name="Mouncey N."/>
        </authorList>
    </citation>
    <scope>NUCLEOTIDE SEQUENCE [LARGE SCALE GENOMIC DNA]</scope>
    <source>
        <strain evidence="6 7">W2I7</strain>
    </source>
</reference>
<evidence type="ECO:0000259" key="4">
    <source>
        <dbReference type="Pfam" id="PF00440"/>
    </source>
</evidence>
<organism evidence="6 7">
    <name type="scientific">Microbacterium murale</name>
    <dbReference type="NCBI Taxonomy" id="1081040"/>
    <lineage>
        <taxon>Bacteria</taxon>
        <taxon>Bacillati</taxon>
        <taxon>Actinomycetota</taxon>
        <taxon>Actinomycetes</taxon>
        <taxon>Micrococcales</taxon>
        <taxon>Microbacteriaceae</taxon>
        <taxon>Microbacterium</taxon>
    </lineage>
</organism>
<dbReference type="Gene3D" id="1.10.357.10">
    <property type="entry name" value="Tetracycline Repressor, domain 2"/>
    <property type="match status" value="1"/>
</dbReference>
<comment type="caution">
    <text evidence="6">The sequence shown here is derived from an EMBL/GenBank/DDBJ whole genome shotgun (WGS) entry which is preliminary data.</text>
</comment>
<dbReference type="EMBL" id="JAUSXK010000001">
    <property type="protein sequence ID" value="MDQ0643680.1"/>
    <property type="molecule type" value="Genomic_DNA"/>
</dbReference>
<dbReference type="InterPro" id="IPR050109">
    <property type="entry name" value="HTH-type_TetR-like_transc_reg"/>
</dbReference>
<keyword evidence="3" id="KW-0804">Transcription</keyword>
<dbReference type="Pfam" id="PF00440">
    <property type="entry name" value="TetR_N"/>
    <property type="match status" value="1"/>
</dbReference>
<evidence type="ECO:0000313" key="7">
    <source>
        <dbReference type="Proteomes" id="UP001239085"/>
    </source>
</evidence>
<evidence type="ECO:0000256" key="3">
    <source>
        <dbReference type="ARBA" id="ARBA00023163"/>
    </source>
</evidence>
<protein>
    <submittedName>
        <fullName evidence="6">AcrR family transcriptional regulator</fullName>
    </submittedName>
</protein>
<evidence type="ECO:0000256" key="1">
    <source>
        <dbReference type="ARBA" id="ARBA00023015"/>
    </source>
</evidence>
<dbReference type="InterPro" id="IPR011075">
    <property type="entry name" value="TetR_C"/>
</dbReference>
<keyword evidence="1" id="KW-0805">Transcription regulation</keyword>
<dbReference type="InterPro" id="IPR009057">
    <property type="entry name" value="Homeodomain-like_sf"/>
</dbReference>
<dbReference type="RefSeq" id="WP_307360644.1">
    <property type="nucleotide sequence ID" value="NZ_JAUSXK010000001.1"/>
</dbReference>
<dbReference type="SUPFAM" id="SSF48498">
    <property type="entry name" value="Tetracyclin repressor-like, C-terminal domain"/>
    <property type="match status" value="1"/>
</dbReference>
<keyword evidence="2" id="KW-0238">DNA-binding</keyword>
<name>A0ABU0P8N6_9MICO</name>
<sequence length="206" mass="22466">MTVVVADAGTAVRRRPGRPRDEEIDGQIIAATLGLIDAEEPVTVTRIVQRSGVSRAALYRRWPSLTTLIAAALDVGRSIPPAVDAEGDLRTAIFASMFGAAGMATTSAYSEARFRHRIRLVMADRALQKAYWRSHVARRRVPVESALSAGIARGILRDDLDVEACFDAIAGVVYYQLVVRGDRLEDESTRARVSAAMDVVWRGMLA</sequence>
<dbReference type="Gene3D" id="1.10.10.60">
    <property type="entry name" value="Homeodomain-like"/>
    <property type="match status" value="1"/>
</dbReference>
<dbReference type="SUPFAM" id="SSF46689">
    <property type="entry name" value="Homeodomain-like"/>
    <property type="match status" value="1"/>
</dbReference>
<evidence type="ECO:0000259" key="5">
    <source>
        <dbReference type="Pfam" id="PF16859"/>
    </source>
</evidence>
<evidence type="ECO:0000256" key="2">
    <source>
        <dbReference type="ARBA" id="ARBA00023125"/>
    </source>
</evidence>
<gene>
    <name evidence="6" type="ORF">QFZ46_001840</name>
</gene>
<feature type="domain" description="HTH tetR-type" evidence="4">
    <location>
        <begin position="41"/>
        <end position="71"/>
    </location>
</feature>
<keyword evidence="7" id="KW-1185">Reference proteome</keyword>
<dbReference type="Proteomes" id="UP001239085">
    <property type="component" value="Unassembled WGS sequence"/>
</dbReference>